<organism evidence="2 3">
    <name type="scientific">Carnegiea gigantea</name>
    <dbReference type="NCBI Taxonomy" id="171969"/>
    <lineage>
        <taxon>Eukaryota</taxon>
        <taxon>Viridiplantae</taxon>
        <taxon>Streptophyta</taxon>
        <taxon>Embryophyta</taxon>
        <taxon>Tracheophyta</taxon>
        <taxon>Spermatophyta</taxon>
        <taxon>Magnoliopsida</taxon>
        <taxon>eudicotyledons</taxon>
        <taxon>Gunneridae</taxon>
        <taxon>Pentapetalae</taxon>
        <taxon>Caryophyllales</taxon>
        <taxon>Cactineae</taxon>
        <taxon>Cactaceae</taxon>
        <taxon>Cactoideae</taxon>
        <taxon>Echinocereeae</taxon>
        <taxon>Carnegiea</taxon>
    </lineage>
</organism>
<name>A0A9Q1QP75_9CARY</name>
<dbReference type="GO" id="GO:0009409">
    <property type="term" value="P:response to cold"/>
    <property type="evidence" value="ECO:0007669"/>
    <property type="project" value="InterPro"/>
</dbReference>
<dbReference type="InterPro" id="IPR044678">
    <property type="entry name" value="COR27/28"/>
</dbReference>
<feature type="compositionally biased region" description="Low complexity" evidence="1">
    <location>
        <begin position="7"/>
        <end position="20"/>
    </location>
</feature>
<dbReference type="OrthoDB" id="751338at2759"/>
<feature type="region of interest" description="Disordered" evidence="1">
    <location>
        <begin position="112"/>
        <end position="174"/>
    </location>
</feature>
<dbReference type="AlphaFoldDB" id="A0A9Q1QP75"/>
<dbReference type="GO" id="GO:0042752">
    <property type="term" value="P:regulation of circadian rhythm"/>
    <property type="evidence" value="ECO:0007669"/>
    <property type="project" value="InterPro"/>
</dbReference>
<dbReference type="EMBL" id="JAKOGI010000028">
    <property type="protein sequence ID" value="KAJ8448696.1"/>
    <property type="molecule type" value="Genomic_DNA"/>
</dbReference>
<protein>
    <submittedName>
        <fullName evidence="2">Uncharacterized protein</fullName>
    </submittedName>
</protein>
<reference evidence="2" key="1">
    <citation type="submission" date="2022-04" db="EMBL/GenBank/DDBJ databases">
        <title>Carnegiea gigantea Genome sequencing and assembly v2.</title>
        <authorList>
            <person name="Copetti D."/>
            <person name="Sanderson M.J."/>
            <person name="Burquez A."/>
            <person name="Wojciechowski M.F."/>
        </authorList>
    </citation>
    <scope>NUCLEOTIDE SEQUENCE</scope>
    <source>
        <strain evidence="2">SGP5-SGP5p</strain>
        <tissue evidence="2">Aerial part</tissue>
    </source>
</reference>
<proteinExistence type="predicted"/>
<comment type="caution">
    <text evidence="2">The sequence shown here is derived from an EMBL/GenBank/DDBJ whole genome shotgun (WGS) entry which is preliminary data.</text>
</comment>
<evidence type="ECO:0000313" key="2">
    <source>
        <dbReference type="EMBL" id="KAJ8448696.1"/>
    </source>
</evidence>
<keyword evidence="3" id="KW-1185">Reference proteome</keyword>
<dbReference type="PANTHER" id="PTHR33676">
    <property type="entry name" value="COLD REGULATED PROTEIN 27"/>
    <property type="match status" value="1"/>
</dbReference>
<dbReference type="PANTHER" id="PTHR33676:SF15">
    <property type="entry name" value="OS02G0674233 PROTEIN"/>
    <property type="match status" value="1"/>
</dbReference>
<gene>
    <name evidence="2" type="ORF">Cgig2_010583</name>
</gene>
<accession>A0A9Q1QP75</accession>
<evidence type="ECO:0000256" key="1">
    <source>
        <dbReference type="SAM" id="MobiDB-lite"/>
    </source>
</evidence>
<feature type="compositionally biased region" description="Polar residues" evidence="1">
    <location>
        <begin position="112"/>
        <end position="126"/>
    </location>
</feature>
<evidence type="ECO:0000313" key="3">
    <source>
        <dbReference type="Proteomes" id="UP001153076"/>
    </source>
</evidence>
<feature type="region of interest" description="Disordered" evidence="1">
    <location>
        <begin position="1"/>
        <end position="28"/>
    </location>
</feature>
<dbReference type="Proteomes" id="UP001153076">
    <property type="component" value="Unassembled WGS sequence"/>
</dbReference>
<sequence length="174" mass="19737">MEVLEMGSGNDSDQGSSSGGVEDQRDESGCNYWTNERHLNFLSSMEETFVRNMMESHAHRMLINAAANGGATHHHHRRGHRHLHFVHRLENPRLDRYVPDISESTLDLQTAKNSSRSVKISNQVSRSGRWHREGPPASHPYKISLDQVVPHAEDKAGDKDEKERGRPQLQGMII</sequence>
<feature type="compositionally biased region" description="Basic and acidic residues" evidence="1">
    <location>
        <begin position="151"/>
        <end position="166"/>
    </location>
</feature>